<accession>A0A1Y1RZ39</accession>
<keyword evidence="1" id="KW-0732">Signal</keyword>
<keyword evidence="3" id="KW-1185">Reference proteome</keyword>
<reference evidence="2 3" key="1">
    <citation type="submission" date="2017-03" db="EMBL/GenBank/DDBJ databases">
        <title>Draft Genome sequence of Marispirochaeta sp. strain JC444.</title>
        <authorList>
            <person name="Shivani Y."/>
            <person name="Subhash Y."/>
            <person name="Sasikala C."/>
            <person name="Ramana C."/>
        </authorList>
    </citation>
    <scope>NUCLEOTIDE SEQUENCE [LARGE SCALE GENOMIC DNA]</scope>
    <source>
        <strain evidence="2 3">JC444</strain>
    </source>
</reference>
<dbReference type="EMBL" id="MWQY01000007">
    <property type="protein sequence ID" value="ORC35912.1"/>
    <property type="molecule type" value="Genomic_DNA"/>
</dbReference>
<feature type="chain" id="PRO_5013367710" description="Porin domain-containing protein" evidence="1">
    <location>
        <begin position="20"/>
        <end position="384"/>
    </location>
</feature>
<evidence type="ECO:0008006" key="4">
    <source>
        <dbReference type="Google" id="ProtNLM"/>
    </source>
</evidence>
<dbReference type="OrthoDB" id="9821045at2"/>
<dbReference type="Proteomes" id="UP000192343">
    <property type="component" value="Unassembled WGS sequence"/>
</dbReference>
<comment type="caution">
    <text evidence="2">The sequence shown here is derived from an EMBL/GenBank/DDBJ whole genome shotgun (WGS) entry which is preliminary data.</text>
</comment>
<gene>
    <name evidence="2" type="ORF">B4O97_07525</name>
</gene>
<feature type="signal peptide" evidence="1">
    <location>
        <begin position="1"/>
        <end position="19"/>
    </location>
</feature>
<evidence type="ECO:0000256" key="1">
    <source>
        <dbReference type="SAM" id="SignalP"/>
    </source>
</evidence>
<evidence type="ECO:0000313" key="3">
    <source>
        <dbReference type="Proteomes" id="UP000192343"/>
    </source>
</evidence>
<organism evidence="2 3">
    <name type="scientific">Marispirochaeta aestuarii</name>
    <dbReference type="NCBI Taxonomy" id="1963862"/>
    <lineage>
        <taxon>Bacteria</taxon>
        <taxon>Pseudomonadati</taxon>
        <taxon>Spirochaetota</taxon>
        <taxon>Spirochaetia</taxon>
        <taxon>Spirochaetales</taxon>
        <taxon>Spirochaetaceae</taxon>
        <taxon>Marispirochaeta</taxon>
    </lineage>
</organism>
<proteinExistence type="predicted"/>
<name>A0A1Y1RZ39_9SPIO</name>
<sequence length="384" mass="41106">MKKLLVLFVALAVASTAFAADFSFSWDTDFGWAAGDNGTGDVYNSKVNEMELAVAADVDEYNSFSTQIEPGATESASDTTTVTSAQMFDQLFMDSVKITTDLGAYFALSGVGLTWTNGYFDAGDQEYADVLNVGNQFVEGAGSTSKDLMTKVTLDFGMFAVDASANWDLMGKEYDGEDTDQEFYVSVYSTSLVEGLAVEVNYNVADNGGGSAINSTTEVKKSVFDIQANYVYDLGDGMMLTFAGEFATDSEGDRDAGSWEQMFGAGAQFDYAIDEDLTADVSVSFMGDDDESFRVLGGGASLYTDAYGLDVDMNYAVAAVPGAVNEDSEVADGDLLYTDISAWFKPGAPKFRLGYAMTEFGLANNSRATVPVNGGLYMKVECDF</sequence>
<evidence type="ECO:0000313" key="2">
    <source>
        <dbReference type="EMBL" id="ORC35912.1"/>
    </source>
</evidence>
<dbReference type="AlphaFoldDB" id="A0A1Y1RZ39"/>
<dbReference type="RefSeq" id="WP_083049706.1">
    <property type="nucleotide sequence ID" value="NZ_MWQY01000007.1"/>
</dbReference>
<protein>
    <recommendedName>
        <fullName evidence="4">Porin domain-containing protein</fullName>
    </recommendedName>
</protein>